<dbReference type="Gramene" id="GBG90403">
    <property type="protein sequence ID" value="GBG90403"/>
    <property type="gene ID" value="CBR_g50651"/>
</dbReference>
<dbReference type="EMBL" id="BFEA01000808">
    <property type="protein sequence ID" value="GBG90403.1"/>
    <property type="molecule type" value="Genomic_DNA"/>
</dbReference>
<proteinExistence type="predicted"/>
<keyword evidence="2" id="KW-1185">Reference proteome</keyword>
<sequence>MKSWKWDDVEKRLVKMGVTILMRRKVVDRGKKWDNLYQQFKFVHRFIGESRKHNFFRLTLAKRKECGFDFWMVERVYSEMKAMSKADHTIHPTNLADTGVAGGFEMPGAGGGRNESVAIEGCGDGQDDDQVSMRDFTFSGGSGCGGGKQKNVRQQTFEAIADVMDKHGKLMATTVDNASKRQCSVLTRQCDILET</sequence>
<gene>
    <name evidence="1" type="ORF">CBR_g50651</name>
</gene>
<evidence type="ECO:0000313" key="1">
    <source>
        <dbReference type="EMBL" id="GBG90403.1"/>
    </source>
</evidence>
<comment type="caution">
    <text evidence="1">The sequence shown here is derived from an EMBL/GenBank/DDBJ whole genome shotgun (WGS) entry which is preliminary data.</text>
</comment>
<accession>A0A388M7E4</accession>
<name>A0A388M7E4_CHABU</name>
<evidence type="ECO:0000313" key="2">
    <source>
        <dbReference type="Proteomes" id="UP000265515"/>
    </source>
</evidence>
<evidence type="ECO:0008006" key="3">
    <source>
        <dbReference type="Google" id="ProtNLM"/>
    </source>
</evidence>
<organism evidence="1 2">
    <name type="scientific">Chara braunii</name>
    <name type="common">Braun's stonewort</name>
    <dbReference type="NCBI Taxonomy" id="69332"/>
    <lineage>
        <taxon>Eukaryota</taxon>
        <taxon>Viridiplantae</taxon>
        <taxon>Streptophyta</taxon>
        <taxon>Charophyceae</taxon>
        <taxon>Charales</taxon>
        <taxon>Characeae</taxon>
        <taxon>Chara</taxon>
    </lineage>
</organism>
<dbReference type="Proteomes" id="UP000265515">
    <property type="component" value="Unassembled WGS sequence"/>
</dbReference>
<protein>
    <recommendedName>
        <fullName evidence="3">Myb/SANT-like domain-containing protein</fullName>
    </recommendedName>
</protein>
<reference evidence="1 2" key="1">
    <citation type="journal article" date="2018" name="Cell">
        <title>The Chara Genome: Secondary Complexity and Implications for Plant Terrestrialization.</title>
        <authorList>
            <person name="Nishiyama T."/>
            <person name="Sakayama H."/>
            <person name="Vries J.D."/>
            <person name="Buschmann H."/>
            <person name="Saint-Marcoux D."/>
            <person name="Ullrich K.K."/>
            <person name="Haas F.B."/>
            <person name="Vanderstraeten L."/>
            <person name="Becker D."/>
            <person name="Lang D."/>
            <person name="Vosolsobe S."/>
            <person name="Rombauts S."/>
            <person name="Wilhelmsson P.K.I."/>
            <person name="Janitza P."/>
            <person name="Kern R."/>
            <person name="Heyl A."/>
            <person name="Rumpler F."/>
            <person name="Villalobos L.I.A.C."/>
            <person name="Clay J.M."/>
            <person name="Skokan R."/>
            <person name="Toyoda A."/>
            <person name="Suzuki Y."/>
            <person name="Kagoshima H."/>
            <person name="Schijlen E."/>
            <person name="Tajeshwar N."/>
            <person name="Catarino B."/>
            <person name="Hetherington A.J."/>
            <person name="Saltykova A."/>
            <person name="Bonnot C."/>
            <person name="Breuninger H."/>
            <person name="Symeonidi A."/>
            <person name="Radhakrishnan G.V."/>
            <person name="Van Nieuwerburgh F."/>
            <person name="Deforce D."/>
            <person name="Chang C."/>
            <person name="Karol K.G."/>
            <person name="Hedrich R."/>
            <person name="Ulvskov P."/>
            <person name="Glockner G."/>
            <person name="Delwiche C.F."/>
            <person name="Petrasek J."/>
            <person name="Van de Peer Y."/>
            <person name="Friml J."/>
            <person name="Beilby M."/>
            <person name="Dolan L."/>
            <person name="Kohara Y."/>
            <person name="Sugano S."/>
            <person name="Fujiyama A."/>
            <person name="Delaux P.-M."/>
            <person name="Quint M."/>
            <person name="TheiBen G."/>
            <person name="Hagemann M."/>
            <person name="Harholt J."/>
            <person name="Dunand C."/>
            <person name="Zachgo S."/>
            <person name="Langdale J."/>
            <person name="Maumus F."/>
            <person name="Straeten D.V.D."/>
            <person name="Gould S.B."/>
            <person name="Rensing S.A."/>
        </authorList>
    </citation>
    <scope>NUCLEOTIDE SEQUENCE [LARGE SCALE GENOMIC DNA]</scope>
    <source>
        <strain evidence="1 2">S276</strain>
    </source>
</reference>
<dbReference type="AlphaFoldDB" id="A0A388M7E4"/>